<gene>
    <name evidence="4" type="ORF">PG993_008867</name>
</gene>
<organism evidence="4 5">
    <name type="scientific">Apiospora rasikravindrae</name>
    <dbReference type="NCBI Taxonomy" id="990691"/>
    <lineage>
        <taxon>Eukaryota</taxon>
        <taxon>Fungi</taxon>
        <taxon>Dikarya</taxon>
        <taxon>Ascomycota</taxon>
        <taxon>Pezizomycotina</taxon>
        <taxon>Sordariomycetes</taxon>
        <taxon>Xylariomycetidae</taxon>
        <taxon>Amphisphaeriales</taxon>
        <taxon>Apiosporaceae</taxon>
        <taxon>Apiospora</taxon>
    </lineage>
</organism>
<keyword evidence="2" id="KW-0560">Oxidoreductase</keyword>
<feature type="region of interest" description="Disordered" evidence="3">
    <location>
        <begin position="460"/>
        <end position="488"/>
    </location>
</feature>
<reference evidence="4 5" key="1">
    <citation type="submission" date="2023-01" db="EMBL/GenBank/DDBJ databases">
        <title>Analysis of 21 Apiospora genomes using comparative genomics revels a genus with tremendous synthesis potential of carbohydrate active enzymes and secondary metabolites.</title>
        <authorList>
            <person name="Sorensen T."/>
        </authorList>
    </citation>
    <scope>NUCLEOTIDE SEQUENCE [LARGE SCALE GENOMIC DNA]</scope>
    <source>
        <strain evidence="4 5">CBS 33761</strain>
    </source>
</reference>
<name>A0ABR1SPJ4_9PEZI</name>
<protein>
    <submittedName>
        <fullName evidence="4">Short chain dehydrogenase</fullName>
    </submittedName>
</protein>
<comment type="caution">
    <text evidence="4">The sequence shown here is derived from an EMBL/GenBank/DDBJ whole genome shotgun (WGS) entry which is preliminary data.</text>
</comment>
<feature type="region of interest" description="Disordered" evidence="3">
    <location>
        <begin position="426"/>
        <end position="445"/>
    </location>
</feature>
<evidence type="ECO:0000256" key="2">
    <source>
        <dbReference type="ARBA" id="ARBA00023002"/>
    </source>
</evidence>
<dbReference type="SUPFAM" id="SSF51735">
    <property type="entry name" value="NAD(P)-binding Rossmann-fold domains"/>
    <property type="match status" value="1"/>
</dbReference>
<dbReference type="PANTHER" id="PTHR44169">
    <property type="entry name" value="NADPH-DEPENDENT 1-ACYLDIHYDROXYACETONE PHOSPHATE REDUCTASE"/>
    <property type="match status" value="1"/>
</dbReference>
<evidence type="ECO:0000313" key="5">
    <source>
        <dbReference type="Proteomes" id="UP001444661"/>
    </source>
</evidence>
<evidence type="ECO:0000313" key="4">
    <source>
        <dbReference type="EMBL" id="KAK8036253.1"/>
    </source>
</evidence>
<evidence type="ECO:0000256" key="1">
    <source>
        <dbReference type="ARBA" id="ARBA00006484"/>
    </source>
</evidence>
<accession>A0ABR1SPJ4</accession>
<keyword evidence="5" id="KW-1185">Reference proteome</keyword>
<dbReference type="Proteomes" id="UP001444661">
    <property type="component" value="Unassembled WGS sequence"/>
</dbReference>
<sequence length="613" mass="68728">MAKGAGAAASLLSIDDACNLRLVNKAWSVVAGAHILPEVTFRFHEKDLARLRLIAAHPVLAPNVKSLGYIAETYESTPISYAEFVHDIKSNHMVKKLDPDMFAHLPPIITSEDFPAHYELYKQTVAAQAVLNESKADAFYYHVGWEPVLPRIFKKNPAYDDGCIRKPHFEGDPEGVATLDVLLNAVANHEMSLLELRAGMFDWRFFEKDPGELSRLFNPFKDATYIDLSLSIDSNDNFEDITGDMEKCRACLQSGSVADILQSMPRLTDLSFSIFTINPSKRAVSLGHVIAPGYHWPNLTTLDLDNVDCERHELWNFLLLHKDSLKSLCLKDILLTKGSWKVLLPDIRKSLLIEYPCICGSIRGFAEKADESSGALEEYELGFPGVGPNDMRSSINLYCTRGGELYPDELPLTPEIVGKYFESHVREEGMKTEEEDAALMEEEMRKSDRRRALLDRIDPGWDRMSESDDDDSEEEFGHRPEGNGDVARFGEQHQWGDESDSEAEGDWWTKDRTENGANYRTKRFNHAGLYVIATARRPEVLDGLAEMGMSALQLDVTDQDSIKACEEQVAAITGGKLDILVNNAQVFPCFPNGSLRSRVNQNEESHSSCGRAQ</sequence>
<evidence type="ECO:0000256" key="3">
    <source>
        <dbReference type="SAM" id="MobiDB-lite"/>
    </source>
</evidence>
<dbReference type="Gene3D" id="3.40.50.720">
    <property type="entry name" value="NAD(P)-binding Rossmann-like Domain"/>
    <property type="match status" value="1"/>
</dbReference>
<feature type="compositionally biased region" description="Basic and acidic residues" evidence="3">
    <location>
        <begin position="475"/>
        <end position="488"/>
    </location>
</feature>
<dbReference type="EMBL" id="JAQQWK010000008">
    <property type="protein sequence ID" value="KAK8036253.1"/>
    <property type="molecule type" value="Genomic_DNA"/>
</dbReference>
<dbReference type="InterPro" id="IPR036291">
    <property type="entry name" value="NAD(P)-bd_dom_sf"/>
</dbReference>
<dbReference type="PANTHER" id="PTHR44169:SF6">
    <property type="entry name" value="NADPH-DEPENDENT 1-ACYLDIHYDROXYACETONE PHOSPHATE REDUCTASE"/>
    <property type="match status" value="1"/>
</dbReference>
<proteinExistence type="inferred from homology"/>
<comment type="similarity">
    <text evidence="1">Belongs to the short-chain dehydrogenases/reductases (SDR) family.</text>
</comment>